<evidence type="ECO:0000256" key="3">
    <source>
        <dbReference type="PROSITE-ProRule" id="PRU00221"/>
    </source>
</evidence>
<feature type="region of interest" description="Disordered" evidence="4">
    <location>
        <begin position="1912"/>
        <end position="1939"/>
    </location>
</feature>
<dbReference type="Gene3D" id="3.40.50.300">
    <property type="entry name" value="P-loop containing nucleotide triphosphate hydrolases"/>
    <property type="match status" value="2"/>
</dbReference>
<feature type="compositionally biased region" description="Low complexity" evidence="4">
    <location>
        <begin position="1458"/>
        <end position="1473"/>
    </location>
</feature>
<feature type="compositionally biased region" description="Polar residues" evidence="4">
    <location>
        <begin position="1913"/>
        <end position="1939"/>
    </location>
</feature>
<evidence type="ECO:0008006" key="9">
    <source>
        <dbReference type="Google" id="ProtNLM"/>
    </source>
</evidence>
<dbReference type="CDD" id="cd00200">
    <property type="entry name" value="WD40"/>
    <property type="match status" value="2"/>
</dbReference>
<dbReference type="PROSITE" id="PS00678">
    <property type="entry name" value="WD_REPEATS_1"/>
    <property type="match status" value="5"/>
</dbReference>
<dbReference type="Proteomes" id="UP001194580">
    <property type="component" value="Unassembled WGS sequence"/>
</dbReference>
<dbReference type="InterPro" id="IPR007111">
    <property type="entry name" value="NACHT_NTPase"/>
</dbReference>
<organism evidence="7 8">
    <name type="scientific">Linnemannia exigua</name>
    <dbReference type="NCBI Taxonomy" id="604196"/>
    <lineage>
        <taxon>Eukaryota</taxon>
        <taxon>Fungi</taxon>
        <taxon>Fungi incertae sedis</taxon>
        <taxon>Mucoromycota</taxon>
        <taxon>Mortierellomycotina</taxon>
        <taxon>Mortierellomycetes</taxon>
        <taxon>Mortierellales</taxon>
        <taxon>Mortierellaceae</taxon>
        <taxon>Linnemannia</taxon>
    </lineage>
</organism>
<feature type="repeat" description="WD" evidence="3">
    <location>
        <begin position="1691"/>
        <end position="1732"/>
    </location>
</feature>
<feature type="repeat" description="WD" evidence="3">
    <location>
        <begin position="1775"/>
        <end position="1816"/>
    </location>
</feature>
<dbReference type="Pfam" id="PF05729">
    <property type="entry name" value="NACHT"/>
    <property type="match status" value="1"/>
</dbReference>
<feature type="compositionally biased region" description="Basic and acidic residues" evidence="4">
    <location>
        <begin position="1477"/>
        <end position="1491"/>
    </location>
</feature>
<dbReference type="EMBL" id="JAAAIL010001443">
    <property type="protein sequence ID" value="KAG0269262.1"/>
    <property type="molecule type" value="Genomic_DNA"/>
</dbReference>
<feature type="region of interest" description="Disordered" evidence="4">
    <location>
        <begin position="1392"/>
        <end position="1495"/>
    </location>
</feature>
<keyword evidence="1 3" id="KW-0853">WD repeat</keyword>
<sequence length="2285" mass="254661">MSSHPGDILPVDEKSIAARKAVSRVLDMFSPAKSNCPPGGEITSGGRHILVNLKTAAKDAFNPTSKTHHSVYNGLAAVHVGNSRIINRLGRFLKDEPGMDDTEEDQIVPDNCQSTSDDTSQTSAEETILCLANRDAPVQLPTSGSTGSSHSGTGVVRLLSVDKDLPSLPLTEKPYQPTFRNNGSKPIFRTPLPRKDYRFSSTPQLSFVHHLLSRKQLSTPPTSGSSTQSAAEELETGFDVNEKAWLRALEKDHHAQDRIRWLTGQLVTEFLKSPRKDEAAIAEVVLLGSVLSRKDYRGVLSSLIGQLEQEPLLDLELLQGLVQLLQDASPSYLIDDDLVRILQVLRQRLKDTYKALGDFSKPSSAHIYHLSTAVSRVLDAMIEGNVRNFQATYAWQALQFVGDDEPPLHAVVRIGGGMTRALLGVASVFKFDPDNLCNGLHELGLATGQAYDVVKASVEGVQALRASGHGAMDSVLMGFRSGAKRIWYPALQGARMFVREGRLADFERVIYNAPCRHEHDFQRGISQLLGEIAMDSVWTVDTRMHAVGAADGCPRPCSLAVRLSSPTTSPLLAKASKITALEDRLREIMSSRHKEYQQNLYIPPRCETVHLESKDVSEDEFKNESEDVSDECIETQSSSLMDKVMEFLKSDRQVFLILGDSGAGKSTFNRHLQHQLMVSYKQGNPIPLFINLPTIQNAEKELIQEHLRMLDFTDEDILQLKQDRQLVIICDGYDESQLSINLHSTNSFNRIGQWDVKMIISCRNTYLGKGYRHRFEPQPIERHRPATPHLLQEVVIIPFSKAQIVDYVEQFVQDSEVHEQFGDRSIWSVEEYVDKLDKVPKLMSLVTNPFLLVLALRALPDIVKGTLDVDKVEVTRVQIYETSIRQWLDINQKRLRDSRLTSDQWDILDSLIQRDFTEMAIIFLKNLATAIFEEQDGNPVVRYIPRDDDTTWKFKFFGDEQEVVFLRQASPLTRAGFLHRFIHRSFLEYFYDFVEQNVHQLRSMRVREYEQFVEDSYISCFAKTSLHDEDRESFSLLQRVEEFLNTDRQVFLLLGDSGSGKSTFNRHLERVLWKSYERNGRVPLFINLAAIEHPEEDMIAKYLLAHGFKEDQIEEMRLHREFDVICDGYDECDYQDNLYNSNKFNLAGQWRVKMIISCRSTCLDQDYRCLFVPGLSSHNSAVANVFQEAVIVPFSTTQIKEYVGKFSLDKDTHKLFNGREVWGVDEYMDKLQRVPNMMELAKNPSLLKLSLMILPSLYQDIPDTYDVKARFIDKWIEVSRGRMESALKGSSSKEKTAFEGLVNEGFAEAVIDYCKDLAMHIIKSNDNNPFVQYEDEVDRGTWKEKFFGPDTKTKILRESSPVAYVGKQYQFIHRSLVEHFYSLSTLDEISANTDTAETQSRHEPEVEPPVRSPSPVSHPPPVRTPSPVRALPTARPSSPVVLPPENNIPAQYPHAAATESTTSPSPSVTTSSSCPVHEAETTPDQEPHDDSLPNGQPMIIILAKRVKQDEALKQRYLETIERSKSAPEAAVDAAHAITVLVRAGLRFNGVDLSGVRIPGADLSGGDFDSALLSGADLTGVTFTRAWLRHANLTGAKMRNVQFGEQPYLRLPTGVNSCAYSPDGQLFAIGFSGGAISLLRPETWARVRDLAGHDWTVTSLAFSPDSLQLASASDDRLIRLWDIKTGLLQRELKEQSETVSSVVYSPKGHQIAAASQDSFVRLYSLDNFDVTLVLKGHTGPVTSVAFSLEGDLIASASHDWTVRSWDPETGFQRHLMRGHTGWVTSVSISPINKMIASCGQDKTVRLWDGRTGEPLFILRGHTAFVKRVSFSPSGHQIASGSDDCTVRLWDGLTGTPSCILSGHTQSVFTLAYAPSHQQIASGSWDARVRLWETNTAAPLDDLGPFGGSVEAASPLSSDLNHSPSSTLRRALSSGSSTNSGDHTFSFSSVACSSDGRVVSSCMADMVLLYDAETGAFTAALRGHENSVNSLAFSPDGKALVSGSYDKTARIWNVQERQSVQTLAEHTEPVTAVSFSPTGLHVATGSDDRFVRIWSVRTGKLFYKLSGHTEEIGSLSYSPDSNLLHLASGGRDMTIKLWRARDGRIDRDLKGHTNAVESVSFSSNGKRLVSGSRDKTARIWDTSSGETIQELIGHRDAVTAVAFSPNNLRIATGSWDMTVKIWDVTSGKCLVEVKEFAGEVNSIAWKPLQLGDSDGAMYFVTGCTDKSIRMWKLVESGDGIHRVQLHWRSASDGLMVSSANIERAAGLSRSNLRLLEQRGAVGEPRWN</sequence>
<feature type="repeat" description="WD" evidence="3">
    <location>
        <begin position="2149"/>
        <end position="2190"/>
    </location>
</feature>
<reference evidence="7" key="1">
    <citation type="journal article" date="2020" name="Fungal Divers.">
        <title>Resolving the Mortierellaceae phylogeny through synthesis of multi-gene phylogenetics and phylogenomics.</title>
        <authorList>
            <person name="Vandepol N."/>
            <person name="Liber J."/>
            <person name="Desiro A."/>
            <person name="Na H."/>
            <person name="Kennedy M."/>
            <person name="Barry K."/>
            <person name="Grigoriev I.V."/>
            <person name="Miller A.N."/>
            <person name="O'Donnell K."/>
            <person name="Stajich J.E."/>
            <person name="Bonito G."/>
        </authorList>
    </citation>
    <scope>NUCLEOTIDE SEQUENCE</scope>
    <source>
        <strain evidence="7">NRRL 28262</strain>
    </source>
</reference>
<gene>
    <name evidence="7" type="ORF">BGZ95_002141</name>
</gene>
<protein>
    <recommendedName>
        <fullName evidence="9">WD40 repeat-like protein</fullName>
    </recommendedName>
</protein>
<feature type="compositionally biased region" description="Low complexity" evidence="4">
    <location>
        <begin position="113"/>
        <end position="123"/>
    </location>
</feature>
<dbReference type="PANTHER" id="PTHR19879:SF9">
    <property type="entry name" value="TRANSCRIPTION INITIATION FACTOR TFIID SUBUNIT 5"/>
    <property type="match status" value="1"/>
</dbReference>
<dbReference type="InterPro" id="IPR001680">
    <property type="entry name" value="WD40_rpt"/>
</dbReference>
<feature type="domain" description="Arm-like repeat" evidence="6">
    <location>
        <begin position="249"/>
        <end position="387"/>
    </location>
</feature>
<dbReference type="SUPFAM" id="SSF50978">
    <property type="entry name" value="WD40 repeat-like"/>
    <property type="match status" value="2"/>
</dbReference>
<dbReference type="InterPro" id="IPR056251">
    <property type="entry name" value="Arm_rpt_dom"/>
</dbReference>
<comment type="caution">
    <text evidence="7">The sequence shown here is derived from an EMBL/GenBank/DDBJ whole genome shotgun (WGS) entry which is preliminary data.</text>
</comment>
<name>A0AAD4D5Y9_9FUNG</name>
<feature type="repeat" description="WD" evidence="3">
    <location>
        <begin position="1733"/>
        <end position="1765"/>
    </location>
</feature>
<keyword evidence="2" id="KW-0677">Repeat</keyword>
<accession>A0AAD4D5Y9</accession>
<feature type="repeat" description="WD" evidence="3">
    <location>
        <begin position="2021"/>
        <end position="2062"/>
    </location>
</feature>
<dbReference type="SMART" id="SM00320">
    <property type="entry name" value="WD40"/>
    <property type="match status" value="14"/>
</dbReference>
<dbReference type="PROSITE" id="PS50082">
    <property type="entry name" value="WD_REPEATS_2"/>
    <property type="match status" value="11"/>
</dbReference>
<evidence type="ECO:0000256" key="1">
    <source>
        <dbReference type="ARBA" id="ARBA00022574"/>
    </source>
</evidence>
<feature type="repeat" description="WD" evidence="3">
    <location>
        <begin position="2063"/>
        <end position="2106"/>
    </location>
</feature>
<evidence type="ECO:0000313" key="7">
    <source>
        <dbReference type="EMBL" id="KAG0269262.1"/>
    </source>
</evidence>
<proteinExistence type="predicted"/>
<evidence type="ECO:0000313" key="8">
    <source>
        <dbReference type="Proteomes" id="UP001194580"/>
    </source>
</evidence>
<dbReference type="Gene3D" id="2.160.20.80">
    <property type="entry name" value="E3 ubiquitin-protein ligase SopA"/>
    <property type="match status" value="1"/>
</dbReference>
<dbReference type="Pfam" id="PF00805">
    <property type="entry name" value="Pentapeptide"/>
    <property type="match status" value="1"/>
</dbReference>
<dbReference type="InterPro" id="IPR019775">
    <property type="entry name" value="WD40_repeat_CS"/>
</dbReference>
<dbReference type="SUPFAM" id="SSF141571">
    <property type="entry name" value="Pentapeptide repeat-like"/>
    <property type="match status" value="1"/>
</dbReference>
<dbReference type="InterPro" id="IPR027417">
    <property type="entry name" value="P-loop_NTPase"/>
</dbReference>
<dbReference type="PANTHER" id="PTHR19879">
    <property type="entry name" value="TRANSCRIPTION INITIATION FACTOR TFIID"/>
    <property type="match status" value="1"/>
</dbReference>
<evidence type="ECO:0000259" key="5">
    <source>
        <dbReference type="Pfam" id="PF05729"/>
    </source>
</evidence>
<evidence type="ECO:0000259" key="6">
    <source>
        <dbReference type="Pfam" id="PF23948"/>
    </source>
</evidence>
<feature type="domain" description="NACHT" evidence="5">
    <location>
        <begin position="1050"/>
        <end position="1206"/>
    </location>
</feature>
<keyword evidence="8" id="KW-1185">Reference proteome</keyword>
<feature type="repeat" description="WD" evidence="3">
    <location>
        <begin position="1817"/>
        <end position="1849"/>
    </location>
</feature>
<feature type="repeat" description="WD" evidence="3">
    <location>
        <begin position="1859"/>
        <end position="1900"/>
    </location>
</feature>
<feature type="compositionally biased region" description="Pro residues" evidence="4">
    <location>
        <begin position="1410"/>
        <end position="1424"/>
    </location>
</feature>
<feature type="domain" description="Arm-like repeat" evidence="6">
    <location>
        <begin position="389"/>
        <end position="535"/>
    </location>
</feature>
<dbReference type="PROSITE" id="PS50294">
    <property type="entry name" value="WD_REPEATS_REGION"/>
    <property type="match status" value="10"/>
</dbReference>
<feature type="repeat" description="WD" evidence="3">
    <location>
        <begin position="1979"/>
        <end position="2020"/>
    </location>
</feature>
<dbReference type="InterPro" id="IPR015943">
    <property type="entry name" value="WD40/YVTN_repeat-like_dom_sf"/>
</dbReference>
<feature type="region of interest" description="Disordered" evidence="4">
    <location>
        <begin position="94"/>
        <end position="123"/>
    </location>
</feature>
<evidence type="ECO:0000256" key="2">
    <source>
        <dbReference type="ARBA" id="ARBA00022737"/>
    </source>
</evidence>
<dbReference type="InterPro" id="IPR020472">
    <property type="entry name" value="WD40_PAC1"/>
</dbReference>
<dbReference type="Pfam" id="PF00400">
    <property type="entry name" value="WD40"/>
    <property type="match status" value="11"/>
</dbReference>
<feature type="repeat" description="WD" evidence="3">
    <location>
        <begin position="2107"/>
        <end position="2148"/>
    </location>
</feature>
<evidence type="ECO:0000256" key="4">
    <source>
        <dbReference type="SAM" id="MobiDB-lite"/>
    </source>
</evidence>
<dbReference type="Pfam" id="PF23948">
    <property type="entry name" value="ARM_5"/>
    <property type="match status" value="2"/>
</dbReference>
<feature type="compositionally biased region" description="Acidic residues" evidence="4">
    <location>
        <begin position="98"/>
        <end position="107"/>
    </location>
</feature>
<dbReference type="PRINTS" id="PR00320">
    <property type="entry name" value="GPROTEINBRPT"/>
</dbReference>
<feature type="repeat" description="WD" evidence="3">
    <location>
        <begin position="1649"/>
        <end position="1690"/>
    </location>
</feature>
<dbReference type="InterPro" id="IPR001646">
    <property type="entry name" value="5peptide_repeat"/>
</dbReference>
<dbReference type="InterPro" id="IPR036322">
    <property type="entry name" value="WD40_repeat_dom_sf"/>
</dbReference>
<dbReference type="Gene3D" id="2.130.10.10">
    <property type="entry name" value="YVTN repeat-like/Quinoprotein amine dehydrogenase"/>
    <property type="match status" value="4"/>
</dbReference>
<dbReference type="SUPFAM" id="SSF52540">
    <property type="entry name" value="P-loop containing nucleoside triphosphate hydrolases"/>
    <property type="match status" value="1"/>
</dbReference>